<keyword evidence="4" id="KW-1185">Reference proteome</keyword>
<dbReference type="EMBL" id="JASSZA010000009">
    <property type="protein sequence ID" value="KAK2101443.1"/>
    <property type="molecule type" value="Genomic_DNA"/>
</dbReference>
<dbReference type="Pfam" id="PF06535">
    <property type="entry name" value="RGM_N"/>
    <property type="match status" value="1"/>
</dbReference>
<feature type="domain" description="Repulsive guidance molecule N-terminal" evidence="2">
    <location>
        <begin position="72"/>
        <end position="128"/>
    </location>
</feature>
<dbReference type="PANTHER" id="PTHR31428">
    <property type="entry name" value="RGM DOMAIN FAMILY MEMBER DRAG-1"/>
    <property type="match status" value="1"/>
</dbReference>
<evidence type="ECO:0000259" key="2">
    <source>
        <dbReference type="Pfam" id="PF06535"/>
    </source>
</evidence>
<proteinExistence type="predicted"/>
<sequence length="133" mass="14417">MQQPRAQTRQGARAAALAGAQETCMDQHGLESSTFLRRRRPGLCPLLLELLLLLLVSLGLLHAGDCQQPTQCRIQKCTTDFVSLISHLNSAIEGFDSEFCKALRADAGCTQRTSKACGGNLVYHSAVWVSVTS</sequence>
<dbReference type="InterPro" id="IPR040287">
    <property type="entry name" value="RGM"/>
</dbReference>
<dbReference type="PANTHER" id="PTHR31428:SF5">
    <property type="entry name" value="REPULSIVE GUIDANCE MOLECULE B"/>
    <property type="match status" value="1"/>
</dbReference>
<feature type="transmembrane region" description="Helical" evidence="1">
    <location>
        <begin position="46"/>
        <end position="64"/>
    </location>
</feature>
<organism evidence="3 4">
    <name type="scientific">Saguinus oedipus</name>
    <name type="common">Cotton-top tamarin</name>
    <name type="synonym">Oedipomidas oedipus</name>
    <dbReference type="NCBI Taxonomy" id="9490"/>
    <lineage>
        <taxon>Eukaryota</taxon>
        <taxon>Metazoa</taxon>
        <taxon>Chordata</taxon>
        <taxon>Craniata</taxon>
        <taxon>Vertebrata</taxon>
        <taxon>Euteleostomi</taxon>
        <taxon>Mammalia</taxon>
        <taxon>Eutheria</taxon>
        <taxon>Euarchontoglires</taxon>
        <taxon>Primates</taxon>
        <taxon>Haplorrhini</taxon>
        <taxon>Platyrrhini</taxon>
        <taxon>Cebidae</taxon>
        <taxon>Callitrichinae</taxon>
        <taxon>Saguinus</taxon>
    </lineage>
</organism>
<dbReference type="InterPro" id="IPR010536">
    <property type="entry name" value="RGM_N"/>
</dbReference>
<gene>
    <name evidence="3" type="ORF">P7K49_019109</name>
</gene>
<accession>A0ABQ9UWJ9</accession>
<comment type="caution">
    <text evidence="3">The sequence shown here is derived from an EMBL/GenBank/DDBJ whole genome shotgun (WGS) entry which is preliminary data.</text>
</comment>
<reference evidence="3 4" key="1">
    <citation type="submission" date="2023-05" db="EMBL/GenBank/DDBJ databases">
        <title>B98-5 Cell Line De Novo Hybrid Assembly: An Optical Mapping Approach.</title>
        <authorList>
            <person name="Kananen K."/>
            <person name="Auerbach J.A."/>
            <person name="Kautto E."/>
            <person name="Blachly J.S."/>
        </authorList>
    </citation>
    <scope>NUCLEOTIDE SEQUENCE [LARGE SCALE GENOMIC DNA]</scope>
    <source>
        <strain evidence="3">B95-8</strain>
        <tissue evidence="3">Cell line</tissue>
    </source>
</reference>
<name>A0ABQ9UWJ9_SAGOE</name>
<protein>
    <recommendedName>
        <fullName evidence="2">Repulsive guidance molecule N-terminal domain-containing protein</fullName>
    </recommendedName>
</protein>
<dbReference type="Proteomes" id="UP001266305">
    <property type="component" value="Unassembled WGS sequence"/>
</dbReference>
<keyword evidence="1" id="KW-1133">Transmembrane helix</keyword>
<evidence type="ECO:0000313" key="3">
    <source>
        <dbReference type="EMBL" id="KAK2101443.1"/>
    </source>
</evidence>
<evidence type="ECO:0000256" key="1">
    <source>
        <dbReference type="SAM" id="Phobius"/>
    </source>
</evidence>
<keyword evidence="1" id="KW-0472">Membrane</keyword>
<evidence type="ECO:0000313" key="4">
    <source>
        <dbReference type="Proteomes" id="UP001266305"/>
    </source>
</evidence>
<keyword evidence="1" id="KW-0812">Transmembrane</keyword>